<dbReference type="KEGG" id="nja:NSJP_1495"/>
<dbReference type="EC" id="2.3.1.181" evidence="5 6"/>
<dbReference type="PROSITE" id="PS51733">
    <property type="entry name" value="BPL_LPL_CATALYTIC"/>
    <property type="match status" value="1"/>
</dbReference>
<dbReference type="Gene3D" id="3.30.930.10">
    <property type="entry name" value="Bira Bifunctional Protein, Domain 2"/>
    <property type="match status" value="1"/>
</dbReference>
<keyword evidence="5" id="KW-0963">Cytoplasm</keyword>
<sequence>MNEPSTRREATRPGRLLIVAEPRDYADAWLLQQQLHAERVADRRSDTLLLLQHHAVYTLGRRTLPAHLPQGESALRATGAQVAVTNRGGSVTYHGPGQLVGYPVIRLSHSASGPKQYVWLLEETLCRTLAHWGIEAHRISKTPGLFVNVEGRTAKVASIGVRVEHGVTLHGFALNVDLDMTPFSRIIPCGLNSYRPTSMAALCRSSVPIHQVARQVAEQFALTFKLTWDLEALSGGTEFAEEHAHHA</sequence>
<dbReference type="InterPro" id="IPR004143">
    <property type="entry name" value="BPL_LPL_catalytic"/>
</dbReference>
<evidence type="ECO:0000256" key="1">
    <source>
        <dbReference type="ARBA" id="ARBA00004821"/>
    </source>
</evidence>
<dbReference type="Pfam" id="PF21948">
    <property type="entry name" value="LplA-B_cat"/>
    <property type="match status" value="1"/>
</dbReference>
<dbReference type="InterPro" id="IPR045864">
    <property type="entry name" value="aa-tRNA-synth_II/BPL/LPL"/>
</dbReference>
<evidence type="ECO:0000256" key="8">
    <source>
        <dbReference type="PIRSR" id="PIRSR016262-2"/>
    </source>
</evidence>
<dbReference type="UniPathway" id="UPA00538">
    <property type="reaction ID" value="UER00592"/>
</dbReference>
<dbReference type="EMBL" id="LT828648">
    <property type="protein sequence ID" value="SLM47667.1"/>
    <property type="molecule type" value="Genomic_DNA"/>
</dbReference>
<feature type="domain" description="BPL/LPL catalytic" evidence="10">
    <location>
        <begin position="42"/>
        <end position="228"/>
    </location>
</feature>
<dbReference type="InterPro" id="IPR020605">
    <property type="entry name" value="Octanoyltransferase_CS"/>
</dbReference>
<protein>
    <recommendedName>
        <fullName evidence="5 6">Octanoyltransferase</fullName>
        <ecNumber evidence="5 6">2.3.1.181</ecNumber>
    </recommendedName>
    <alternativeName>
        <fullName evidence="5">Lipoate-protein ligase B</fullName>
    </alternativeName>
    <alternativeName>
        <fullName evidence="5">Lipoyl/octanoyl transferase</fullName>
    </alternativeName>
    <alternativeName>
        <fullName evidence="5">Octanoyl-[acyl-carrier-protein]-protein N-octanoyltransferase</fullName>
    </alternativeName>
</protein>
<name>A0A1W1I3S1_9BACT</name>
<dbReference type="HAMAP" id="MF_00013">
    <property type="entry name" value="LipB"/>
    <property type="match status" value="1"/>
</dbReference>
<feature type="binding site" evidence="5 8">
    <location>
        <begin position="158"/>
        <end position="160"/>
    </location>
    <ligand>
        <name>substrate</name>
    </ligand>
</feature>
<dbReference type="AlphaFoldDB" id="A0A1W1I3S1"/>
<evidence type="ECO:0000256" key="7">
    <source>
        <dbReference type="PIRSR" id="PIRSR016262-1"/>
    </source>
</evidence>
<dbReference type="OrthoDB" id="9787061at2"/>
<evidence type="ECO:0000313" key="11">
    <source>
        <dbReference type="EMBL" id="SLM47667.1"/>
    </source>
</evidence>
<evidence type="ECO:0000256" key="9">
    <source>
        <dbReference type="PIRSR" id="PIRSR016262-3"/>
    </source>
</evidence>
<evidence type="ECO:0000256" key="4">
    <source>
        <dbReference type="ARBA" id="ARBA00024732"/>
    </source>
</evidence>
<dbReference type="GO" id="GO:0033819">
    <property type="term" value="F:lipoyl(octanoyl) transferase activity"/>
    <property type="evidence" value="ECO:0007669"/>
    <property type="project" value="UniProtKB-EC"/>
</dbReference>
<dbReference type="PANTHER" id="PTHR10993:SF7">
    <property type="entry name" value="LIPOYLTRANSFERASE 2, MITOCHONDRIAL-RELATED"/>
    <property type="match status" value="1"/>
</dbReference>
<dbReference type="STRING" id="1325564.NSJP_1495"/>
<evidence type="ECO:0000256" key="6">
    <source>
        <dbReference type="PIRNR" id="PIRNR016262"/>
    </source>
</evidence>
<comment type="similarity">
    <text evidence="5 6">Belongs to the LipB family.</text>
</comment>
<dbReference type="InterPro" id="IPR000544">
    <property type="entry name" value="Octanoyltransferase"/>
</dbReference>
<reference evidence="11 12" key="1">
    <citation type="submission" date="2017-03" db="EMBL/GenBank/DDBJ databases">
        <authorList>
            <person name="Afonso C.L."/>
            <person name="Miller P.J."/>
            <person name="Scott M.A."/>
            <person name="Spackman E."/>
            <person name="Goraichik I."/>
            <person name="Dimitrov K.M."/>
            <person name="Suarez D.L."/>
            <person name="Swayne D.E."/>
        </authorList>
    </citation>
    <scope>NUCLEOTIDE SEQUENCE [LARGE SCALE GENOMIC DNA]</scope>
    <source>
        <strain evidence="11">Genome sequencing of Nitrospira japonica strain NJ11</strain>
    </source>
</reference>
<evidence type="ECO:0000256" key="3">
    <source>
        <dbReference type="ARBA" id="ARBA00023315"/>
    </source>
</evidence>
<feature type="site" description="Lowers pKa of active site Cys" evidence="5 9">
    <location>
        <position position="155"/>
    </location>
</feature>
<feature type="binding site" evidence="5 8">
    <location>
        <begin position="171"/>
        <end position="173"/>
    </location>
    <ligand>
        <name>substrate</name>
    </ligand>
</feature>
<dbReference type="NCBIfam" id="NF010925">
    <property type="entry name" value="PRK14345.1"/>
    <property type="match status" value="1"/>
</dbReference>
<keyword evidence="3 5" id="KW-0012">Acyltransferase</keyword>
<proteinExistence type="inferred from homology"/>
<evidence type="ECO:0000256" key="5">
    <source>
        <dbReference type="HAMAP-Rule" id="MF_00013"/>
    </source>
</evidence>
<comment type="subcellular location">
    <subcellularLocation>
        <location evidence="5">Cytoplasm</location>
    </subcellularLocation>
</comment>
<dbReference type="PROSITE" id="PS01313">
    <property type="entry name" value="LIPB"/>
    <property type="match status" value="1"/>
</dbReference>
<dbReference type="GO" id="GO:0009249">
    <property type="term" value="P:protein lipoylation"/>
    <property type="evidence" value="ECO:0007669"/>
    <property type="project" value="InterPro"/>
</dbReference>
<evidence type="ECO:0000313" key="12">
    <source>
        <dbReference type="Proteomes" id="UP000192042"/>
    </source>
</evidence>
<dbReference type="RefSeq" id="WP_080886168.1">
    <property type="nucleotide sequence ID" value="NZ_LT828648.1"/>
</dbReference>
<gene>
    <name evidence="5 11" type="primary">lipB</name>
    <name evidence="11" type="ORF">NSJP_1495</name>
</gene>
<dbReference type="CDD" id="cd16444">
    <property type="entry name" value="LipB"/>
    <property type="match status" value="1"/>
</dbReference>
<comment type="function">
    <text evidence="4 5 6">Catalyzes the transfer of endogenously produced octanoic acid from octanoyl-acyl-carrier-protein onto the lipoyl domains of lipoate-dependent enzymes. Lipoyl-ACP can also act as a substrate although octanoyl-ACP is likely to be the physiological substrate.</text>
</comment>
<dbReference type="GO" id="GO:0005737">
    <property type="term" value="C:cytoplasm"/>
    <property type="evidence" value="ECO:0007669"/>
    <property type="project" value="UniProtKB-SubCell"/>
</dbReference>
<dbReference type="PANTHER" id="PTHR10993">
    <property type="entry name" value="OCTANOYLTRANSFERASE"/>
    <property type="match status" value="1"/>
</dbReference>
<feature type="binding site" evidence="5 8">
    <location>
        <begin position="87"/>
        <end position="94"/>
    </location>
    <ligand>
        <name>substrate</name>
    </ligand>
</feature>
<keyword evidence="12" id="KW-1185">Reference proteome</keyword>
<dbReference type="SUPFAM" id="SSF55681">
    <property type="entry name" value="Class II aaRS and biotin synthetases"/>
    <property type="match status" value="1"/>
</dbReference>
<organism evidence="11 12">
    <name type="scientific">Nitrospira japonica</name>
    <dbReference type="NCBI Taxonomy" id="1325564"/>
    <lineage>
        <taxon>Bacteria</taxon>
        <taxon>Pseudomonadati</taxon>
        <taxon>Nitrospirota</taxon>
        <taxon>Nitrospiria</taxon>
        <taxon>Nitrospirales</taxon>
        <taxon>Nitrospiraceae</taxon>
        <taxon>Nitrospira</taxon>
    </lineage>
</organism>
<feature type="active site" description="Acyl-thioester intermediate" evidence="5 7">
    <location>
        <position position="189"/>
    </location>
</feature>
<comment type="catalytic activity">
    <reaction evidence="5 6">
        <text>octanoyl-[ACP] + L-lysyl-[protein] = N(6)-octanoyl-L-lysyl-[protein] + holo-[ACP] + H(+)</text>
        <dbReference type="Rhea" id="RHEA:17665"/>
        <dbReference type="Rhea" id="RHEA-COMP:9636"/>
        <dbReference type="Rhea" id="RHEA-COMP:9685"/>
        <dbReference type="Rhea" id="RHEA-COMP:9752"/>
        <dbReference type="Rhea" id="RHEA-COMP:9928"/>
        <dbReference type="ChEBI" id="CHEBI:15378"/>
        <dbReference type="ChEBI" id="CHEBI:29969"/>
        <dbReference type="ChEBI" id="CHEBI:64479"/>
        <dbReference type="ChEBI" id="CHEBI:78463"/>
        <dbReference type="ChEBI" id="CHEBI:78809"/>
        <dbReference type="EC" id="2.3.1.181"/>
    </reaction>
</comment>
<dbReference type="NCBIfam" id="TIGR00214">
    <property type="entry name" value="lipB"/>
    <property type="match status" value="1"/>
</dbReference>
<accession>A0A1W1I3S1</accession>
<evidence type="ECO:0000259" key="10">
    <source>
        <dbReference type="PROSITE" id="PS51733"/>
    </source>
</evidence>
<dbReference type="PIRSF" id="PIRSF016262">
    <property type="entry name" value="LPLase"/>
    <property type="match status" value="1"/>
</dbReference>
<dbReference type="Proteomes" id="UP000192042">
    <property type="component" value="Chromosome I"/>
</dbReference>
<keyword evidence="2 5" id="KW-0808">Transferase</keyword>
<comment type="pathway">
    <text evidence="1 5 6">Protein modification; protein lipoylation via endogenous pathway; protein N(6)-(lipoyl)lysine from octanoyl-[acyl-carrier-protein]: step 1/2.</text>
</comment>
<evidence type="ECO:0000256" key="2">
    <source>
        <dbReference type="ARBA" id="ARBA00022679"/>
    </source>
</evidence>
<comment type="miscellaneous">
    <text evidence="5">In the reaction, the free carboxyl group of octanoic acid is attached via an amide linkage to the epsilon-amino group of a specific lysine residue of lipoyl domains of lipoate-dependent enzymes.</text>
</comment>